<dbReference type="Pfam" id="PF00732">
    <property type="entry name" value="GMC_oxred_N"/>
    <property type="match status" value="1"/>
</dbReference>
<comment type="similarity">
    <text evidence="2">Belongs to the GMC oxidoreductase family.</text>
</comment>
<feature type="chain" id="PRO_5022779827" evidence="4">
    <location>
        <begin position="20"/>
        <end position="612"/>
    </location>
</feature>
<evidence type="ECO:0000256" key="4">
    <source>
        <dbReference type="SAM" id="SignalP"/>
    </source>
</evidence>
<dbReference type="Gene3D" id="3.30.560.10">
    <property type="entry name" value="Glucose Oxidase, domain 3"/>
    <property type="match status" value="1"/>
</dbReference>
<keyword evidence="4" id="KW-0732">Signal</keyword>
<dbReference type="STRING" id="1884261.A0A5C3Q9X1"/>
<gene>
    <name evidence="6" type="ORF">BDV98DRAFT_607236</name>
</gene>
<name>A0A5C3Q9X1_9AGAR</name>
<feature type="domain" description="Glucose-methanol-choline oxidoreductase N-terminal" evidence="5">
    <location>
        <begin position="281"/>
        <end position="295"/>
    </location>
</feature>
<evidence type="ECO:0000313" key="7">
    <source>
        <dbReference type="Proteomes" id="UP000305067"/>
    </source>
</evidence>
<dbReference type="Gene3D" id="3.50.50.60">
    <property type="entry name" value="FAD/NAD(P)-binding domain"/>
    <property type="match status" value="1"/>
</dbReference>
<evidence type="ECO:0000256" key="2">
    <source>
        <dbReference type="ARBA" id="ARBA00010790"/>
    </source>
</evidence>
<keyword evidence="3" id="KW-0285">Flavoprotein</keyword>
<dbReference type="InterPro" id="IPR012132">
    <property type="entry name" value="GMC_OxRdtase"/>
</dbReference>
<organism evidence="6 7">
    <name type="scientific">Pterulicium gracile</name>
    <dbReference type="NCBI Taxonomy" id="1884261"/>
    <lineage>
        <taxon>Eukaryota</taxon>
        <taxon>Fungi</taxon>
        <taxon>Dikarya</taxon>
        <taxon>Basidiomycota</taxon>
        <taxon>Agaricomycotina</taxon>
        <taxon>Agaricomycetes</taxon>
        <taxon>Agaricomycetidae</taxon>
        <taxon>Agaricales</taxon>
        <taxon>Pleurotineae</taxon>
        <taxon>Pterulaceae</taxon>
        <taxon>Pterulicium</taxon>
    </lineage>
</organism>
<dbReference type="PANTHER" id="PTHR11552">
    <property type="entry name" value="GLUCOSE-METHANOL-CHOLINE GMC OXIDOREDUCTASE"/>
    <property type="match status" value="1"/>
</dbReference>
<dbReference type="GO" id="GO:0050660">
    <property type="term" value="F:flavin adenine dinucleotide binding"/>
    <property type="evidence" value="ECO:0007669"/>
    <property type="project" value="InterPro"/>
</dbReference>
<dbReference type="AlphaFoldDB" id="A0A5C3Q9X1"/>
<dbReference type="GO" id="GO:0016614">
    <property type="term" value="F:oxidoreductase activity, acting on CH-OH group of donors"/>
    <property type="evidence" value="ECO:0007669"/>
    <property type="project" value="InterPro"/>
</dbReference>
<dbReference type="PROSITE" id="PS51257">
    <property type="entry name" value="PROKAR_LIPOPROTEIN"/>
    <property type="match status" value="1"/>
</dbReference>
<feature type="binding site" evidence="3">
    <location>
        <begin position="543"/>
        <end position="544"/>
    </location>
    <ligand>
        <name>FAD</name>
        <dbReference type="ChEBI" id="CHEBI:57692"/>
    </ligand>
</feature>
<proteinExistence type="inferred from homology"/>
<dbReference type="PANTHER" id="PTHR11552:SF78">
    <property type="entry name" value="GLUCOSE-METHANOL-CHOLINE OXIDOREDUCTASE N-TERMINAL DOMAIN-CONTAINING PROTEIN"/>
    <property type="match status" value="1"/>
</dbReference>
<keyword evidence="7" id="KW-1185">Reference proteome</keyword>
<dbReference type="InterPro" id="IPR036188">
    <property type="entry name" value="FAD/NAD-bd_sf"/>
</dbReference>
<protein>
    <submittedName>
        <fullName evidence="6">GMC oxidoreductase-domain-containing protein</fullName>
    </submittedName>
</protein>
<dbReference type="PIRSF" id="PIRSF000137">
    <property type="entry name" value="Alcohol_oxidase"/>
    <property type="match status" value="1"/>
</dbReference>
<dbReference type="InterPro" id="IPR000172">
    <property type="entry name" value="GMC_OxRdtase_N"/>
</dbReference>
<evidence type="ECO:0000256" key="3">
    <source>
        <dbReference type="PIRSR" id="PIRSR000137-2"/>
    </source>
</evidence>
<dbReference type="OrthoDB" id="269227at2759"/>
<dbReference type="EMBL" id="ML178843">
    <property type="protein sequence ID" value="TFK97977.1"/>
    <property type="molecule type" value="Genomic_DNA"/>
</dbReference>
<comment type="cofactor">
    <cofactor evidence="1 3">
        <name>FAD</name>
        <dbReference type="ChEBI" id="CHEBI:57692"/>
    </cofactor>
</comment>
<dbReference type="InterPro" id="IPR007867">
    <property type="entry name" value="GMC_OxRtase_C"/>
</dbReference>
<feature type="signal peptide" evidence="4">
    <location>
        <begin position="1"/>
        <end position="19"/>
    </location>
</feature>
<dbReference type="PROSITE" id="PS00624">
    <property type="entry name" value="GMC_OXRED_2"/>
    <property type="match status" value="1"/>
</dbReference>
<keyword evidence="3" id="KW-0274">FAD</keyword>
<feature type="binding site" evidence="3">
    <location>
        <position position="246"/>
    </location>
    <ligand>
        <name>FAD</name>
        <dbReference type="ChEBI" id="CHEBI:57692"/>
    </ligand>
</feature>
<accession>A0A5C3Q9X1</accession>
<evidence type="ECO:0000313" key="6">
    <source>
        <dbReference type="EMBL" id="TFK97977.1"/>
    </source>
</evidence>
<dbReference type="SUPFAM" id="SSF54373">
    <property type="entry name" value="FAD-linked reductases, C-terminal domain"/>
    <property type="match status" value="1"/>
</dbReference>
<reference evidence="6 7" key="1">
    <citation type="journal article" date="2019" name="Nat. Ecol. Evol.">
        <title>Megaphylogeny resolves global patterns of mushroom evolution.</title>
        <authorList>
            <person name="Varga T."/>
            <person name="Krizsan K."/>
            <person name="Foldi C."/>
            <person name="Dima B."/>
            <person name="Sanchez-Garcia M."/>
            <person name="Sanchez-Ramirez S."/>
            <person name="Szollosi G.J."/>
            <person name="Szarkandi J.G."/>
            <person name="Papp V."/>
            <person name="Albert L."/>
            <person name="Andreopoulos W."/>
            <person name="Angelini C."/>
            <person name="Antonin V."/>
            <person name="Barry K.W."/>
            <person name="Bougher N.L."/>
            <person name="Buchanan P."/>
            <person name="Buyck B."/>
            <person name="Bense V."/>
            <person name="Catcheside P."/>
            <person name="Chovatia M."/>
            <person name="Cooper J."/>
            <person name="Damon W."/>
            <person name="Desjardin D."/>
            <person name="Finy P."/>
            <person name="Geml J."/>
            <person name="Haridas S."/>
            <person name="Hughes K."/>
            <person name="Justo A."/>
            <person name="Karasinski D."/>
            <person name="Kautmanova I."/>
            <person name="Kiss B."/>
            <person name="Kocsube S."/>
            <person name="Kotiranta H."/>
            <person name="LaButti K.M."/>
            <person name="Lechner B.E."/>
            <person name="Liimatainen K."/>
            <person name="Lipzen A."/>
            <person name="Lukacs Z."/>
            <person name="Mihaltcheva S."/>
            <person name="Morgado L.N."/>
            <person name="Niskanen T."/>
            <person name="Noordeloos M.E."/>
            <person name="Ohm R.A."/>
            <person name="Ortiz-Santana B."/>
            <person name="Ovrebo C."/>
            <person name="Racz N."/>
            <person name="Riley R."/>
            <person name="Savchenko A."/>
            <person name="Shiryaev A."/>
            <person name="Soop K."/>
            <person name="Spirin V."/>
            <person name="Szebenyi C."/>
            <person name="Tomsovsky M."/>
            <person name="Tulloss R.E."/>
            <person name="Uehling J."/>
            <person name="Grigoriev I.V."/>
            <person name="Vagvolgyi C."/>
            <person name="Papp T."/>
            <person name="Martin F.M."/>
            <person name="Miettinen O."/>
            <person name="Hibbett D.S."/>
            <person name="Nagy L.G."/>
        </authorList>
    </citation>
    <scope>NUCLEOTIDE SEQUENCE [LARGE SCALE GENOMIC DNA]</scope>
    <source>
        <strain evidence="6 7">CBS 309.79</strain>
    </source>
</reference>
<sequence length="612" mass="64665">MKFLAFLLAAVTAAASANAASDYDLIFVGGGFAACVTATRLATADPKLKILIVESGPHTETLEQSIIPGLFLSHMAPGSTTQKFHFSNPADYLGGRVARVPTGHAVGGGSAVNSMIYARASASDFDEWKNVHQNPGWGASDLAPLMRKLETYQPNPSSPTHGNTGAMKGSIGNTTLYGLQALEVAKQYDTRGSAADTNDLKTIDKWVLWPKWIDETTGRRSDAARDYLYPLLKKNKNVVLTVESDVNRVLFNGTRATGIEYTHAGETLTANASKLVVVSAGTLGSSAVLERSGVGSPTILKAAGVDVVVDLAGVGSDYQDHQFLAQGTYLDNSTVTLDFAHAGDMAQIGAAMQEWHATGGKGILATNGIDTGIKYKPSAVEVKTLSTSFQKFFAEKFASKADKALVWFAASAGLLGPHDGFPPNTKLGTWGAMLLYPESHGHVHIRSKNVSDPLDFDCGFVRSPLDLEALRFSYKRTREHARRHPLYRGEVAQIHPAFPAGSKAAVALPPQTPVAIKAADLVYTAADDAAIDKFIAATVSTTWHSMSTNAMKPRANGGVVDPSLNVYGTKNLKVADLSISPSNIGANSGATAGLIGEKAAVIIAKELGIQGV</sequence>
<dbReference type="Proteomes" id="UP000305067">
    <property type="component" value="Unassembled WGS sequence"/>
</dbReference>
<dbReference type="SUPFAM" id="SSF51905">
    <property type="entry name" value="FAD/NAD(P)-binding domain"/>
    <property type="match status" value="1"/>
</dbReference>
<evidence type="ECO:0000259" key="5">
    <source>
        <dbReference type="PROSITE" id="PS00624"/>
    </source>
</evidence>
<dbReference type="Pfam" id="PF05199">
    <property type="entry name" value="GMC_oxred_C"/>
    <property type="match status" value="1"/>
</dbReference>
<evidence type="ECO:0000256" key="1">
    <source>
        <dbReference type="ARBA" id="ARBA00001974"/>
    </source>
</evidence>